<protein>
    <recommendedName>
        <fullName evidence="1">YagK/YfjJ C-terminal domain-containing protein</fullName>
    </recommendedName>
</protein>
<feature type="domain" description="YagK/YfjJ C-terminal" evidence="1">
    <location>
        <begin position="134"/>
        <end position="298"/>
    </location>
</feature>
<comment type="caution">
    <text evidence="2">The sequence shown here is derived from an EMBL/GenBank/DDBJ whole genome shotgun (WGS) entry which is preliminary data.</text>
</comment>
<organism evidence="2 3">
    <name type="scientific">Acinetobacter baumannii 99063</name>
    <dbReference type="NCBI Taxonomy" id="1310630"/>
    <lineage>
        <taxon>Bacteria</taxon>
        <taxon>Pseudomonadati</taxon>
        <taxon>Pseudomonadota</taxon>
        <taxon>Gammaproteobacteria</taxon>
        <taxon>Moraxellales</taxon>
        <taxon>Moraxellaceae</taxon>
        <taxon>Acinetobacter</taxon>
        <taxon>Acinetobacter calcoaceticus/baumannii complex</taxon>
    </lineage>
</organism>
<evidence type="ECO:0000259" key="1">
    <source>
        <dbReference type="Pfam" id="PF11726"/>
    </source>
</evidence>
<name>A0A009SX74_ACIBA</name>
<dbReference type="PATRIC" id="fig|1310630.3.peg.1868"/>
<dbReference type="Pfam" id="PF11726">
    <property type="entry name" value="YagK_YfjJ_C"/>
    <property type="match status" value="1"/>
</dbReference>
<dbReference type="InterPro" id="IPR057271">
    <property type="entry name" value="YagK_YfjJ_C"/>
</dbReference>
<dbReference type="Proteomes" id="UP000020735">
    <property type="component" value="Unassembled WGS sequence"/>
</dbReference>
<accession>A0A009SX74</accession>
<evidence type="ECO:0000313" key="2">
    <source>
        <dbReference type="EMBL" id="EXC51482.1"/>
    </source>
</evidence>
<dbReference type="RefSeq" id="WP_032068292.1">
    <property type="nucleotide sequence ID" value="NZ_JEXJ01000025.1"/>
</dbReference>
<evidence type="ECO:0000313" key="3">
    <source>
        <dbReference type="Proteomes" id="UP000020735"/>
    </source>
</evidence>
<dbReference type="EMBL" id="JEXJ01000025">
    <property type="protein sequence ID" value="EXC51482.1"/>
    <property type="molecule type" value="Genomic_DNA"/>
</dbReference>
<gene>
    <name evidence="2" type="ORF">J529_1911</name>
</gene>
<dbReference type="AlphaFoldDB" id="A0A009SX74"/>
<proteinExistence type="predicted"/>
<reference evidence="2 3" key="1">
    <citation type="submission" date="2014-02" db="EMBL/GenBank/DDBJ databases">
        <title>Comparative genomics and transcriptomics to identify genetic mechanisms underlying the emergence of carbapenem resistant Acinetobacter baumannii (CRAb).</title>
        <authorList>
            <person name="Harris A.D."/>
            <person name="Johnson K.J."/>
            <person name="George J."/>
            <person name="Shefchek K."/>
            <person name="Daugherty S.C."/>
            <person name="Parankush S."/>
            <person name="Sadzewicz L."/>
            <person name="Tallon L."/>
            <person name="Sengamalay N."/>
            <person name="Hazen T.H."/>
            <person name="Rasko D.A."/>
        </authorList>
    </citation>
    <scope>NUCLEOTIDE SEQUENCE [LARGE SCALE GENOMIC DNA]</scope>
    <source>
        <strain evidence="2 3">99063</strain>
    </source>
</reference>
<sequence length="315" mass="37049">MFQNLQLINESASLISIENFLESVYLEHYLSDDEEFKHELLEAVSLFKLVYREGFTYSHVIRVMKRVLILVDYTLEKLELSSYEEILKFEQHHIFYIQSMIQYEMKTALYERVEFQRREECNAIKLQGYVAKLLNHYSRLLFVRVDLSILQAHQENCDIEDFSMALAILRNRIANQDVCFADLQGYAWALEQGSTKGYHCHLLLIYDGNEHQQDSALAMLVGQCWQQITMDQGTYYNCNLKEHKEKFERNGLLGIGMIHRDQQLEVDNAIRTAMYLANPDKKGQHMRVKTSPQMKTFGIGQFNVGWRRGVKEISY</sequence>